<evidence type="ECO:0000259" key="3">
    <source>
        <dbReference type="PROSITE" id="PS50977"/>
    </source>
</evidence>
<proteinExistence type="predicted"/>
<keyword evidence="4" id="KW-0614">Plasmid</keyword>
<dbReference type="KEGG" id="ral:Rumal_3529"/>
<dbReference type="InterPro" id="IPR009057">
    <property type="entry name" value="Homeodomain-like_sf"/>
</dbReference>
<dbReference type="PROSITE" id="PS50977">
    <property type="entry name" value="HTH_TETR_2"/>
    <property type="match status" value="1"/>
</dbReference>
<dbReference type="eggNOG" id="COG1309">
    <property type="taxonomic scope" value="Bacteria"/>
</dbReference>
<organism evidence="4 5">
    <name type="scientific">Ruminococcus albus (strain ATCC 27210 / DSM 20455 / JCM 14654 / NCDO 2250 / 7)</name>
    <dbReference type="NCBI Taxonomy" id="697329"/>
    <lineage>
        <taxon>Bacteria</taxon>
        <taxon>Bacillati</taxon>
        <taxon>Bacillota</taxon>
        <taxon>Clostridia</taxon>
        <taxon>Eubacteriales</taxon>
        <taxon>Oscillospiraceae</taxon>
        <taxon>Ruminococcus</taxon>
    </lineage>
</organism>
<protein>
    <submittedName>
        <fullName evidence="4">Transcriptional regulator, TetR family</fullName>
    </submittedName>
</protein>
<feature type="DNA-binding region" description="H-T-H motif" evidence="2">
    <location>
        <begin position="33"/>
        <end position="52"/>
    </location>
</feature>
<evidence type="ECO:0000256" key="1">
    <source>
        <dbReference type="ARBA" id="ARBA00023125"/>
    </source>
</evidence>
<gene>
    <name evidence="4" type="ordered locus">Rumal_3529</name>
</gene>
<dbReference type="Gene3D" id="1.10.357.10">
    <property type="entry name" value="Tetracycline Repressor, domain 2"/>
    <property type="match status" value="1"/>
</dbReference>
<dbReference type="AlphaFoldDB" id="E6UJX5"/>
<dbReference type="PANTHER" id="PTHR43479:SF11">
    <property type="entry name" value="ACREF_ENVCD OPERON REPRESSOR-RELATED"/>
    <property type="match status" value="1"/>
</dbReference>
<feature type="domain" description="HTH tetR-type" evidence="3">
    <location>
        <begin position="10"/>
        <end position="70"/>
    </location>
</feature>
<evidence type="ECO:0000313" key="4">
    <source>
        <dbReference type="EMBL" id="ADU23971.1"/>
    </source>
</evidence>
<dbReference type="SUPFAM" id="SSF46689">
    <property type="entry name" value="Homeodomain-like"/>
    <property type="match status" value="1"/>
</dbReference>
<sequence>MNNSFLSLPDDKRTSIINAALRVFSQYGYKKSPINEIAAEAGISKSLLFYYFKNKKELYLYLLQYCAEIKSQRIKEQGCYDSENFFDAFTHSLKTITDMLRSYPECVIFELKAYYDNEPEVKADVSDFIDSYSRFDYQTTNISITPDQFIEGLDLEMIYRNIYLACEGYLFEKISNGSLNADDMEHDYLKMIDHWKQIYLRRETSS</sequence>
<keyword evidence="1 2" id="KW-0238">DNA-binding</keyword>
<evidence type="ECO:0000313" key="5">
    <source>
        <dbReference type="Proteomes" id="UP000006919"/>
    </source>
</evidence>
<dbReference type="GO" id="GO:0003677">
    <property type="term" value="F:DNA binding"/>
    <property type="evidence" value="ECO:0007669"/>
    <property type="project" value="UniProtKB-UniRule"/>
</dbReference>
<reference evidence="5" key="1">
    <citation type="journal article" date="2011" name="J. Bacteriol.">
        <title>Complete genome of the cellulolytic ruminal bacterium Ruminococcus albus 7.</title>
        <authorList>
            <person name="Suen G."/>
            <person name="Stevenson D.M."/>
            <person name="Bruce D.C."/>
            <person name="Chertkov O."/>
            <person name="Copeland A."/>
            <person name="Cheng J.F."/>
            <person name="Detter C."/>
            <person name="Detter J.C."/>
            <person name="Goodwin L.A."/>
            <person name="Han C.S."/>
            <person name="Hauser L.J."/>
            <person name="Ivanova N.N."/>
            <person name="Kyrpides N.C."/>
            <person name="Land M.L."/>
            <person name="Lapidus A."/>
            <person name="Lucas S."/>
            <person name="Ovchinnikova G."/>
            <person name="Pitluck S."/>
            <person name="Tapia R."/>
            <person name="Woyke T."/>
            <person name="Boyum J."/>
            <person name="Mead D."/>
            <person name="Weimer P.J."/>
        </authorList>
    </citation>
    <scope>NUCLEOTIDE SEQUENCE [LARGE SCALE GENOMIC DNA]</scope>
    <source>
        <strain evidence="5">ATCC 27210 / DSM 20455 / JCM 14654 / NCDO 2250 / 7</strain>
        <plasmid evidence="5">pRUMAL01</plasmid>
    </source>
</reference>
<dbReference type="RefSeq" id="WP_013483520.1">
    <property type="nucleotide sequence ID" value="NC_014824.1"/>
</dbReference>
<dbReference type="InterPro" id="IPR050624">
    <property type="entry name" value="HTH-type_Tx_Regulator"/>
</dbReference>
<dbReference type="PANTHER" id="PTHR43479">
    <property type="entry name" value="ACREF/ENVCD OPERON REPRESSOR-RELATED"/>
    <property type="match status" value="1"/>
</dbReference>
<dbReference type="HOGENOM" id="CLU_069356_45_0_9"/>
<dbReference type="Gene3D" id="1.10.10.60">
    <property type="entry name" value="Homeodomain-like"/>
    <property type="match status" value="1"/>
</dbReference>
<name>E6UJX5_RUMA7</name>
<evidence type="ECO:0000256" key="2">
    <source>
        <dbReference type="PROSITE-ProRule" id="PRU00335"/>
    </source>
</evidence>
<accession>E6UJX5</accession>
<dbReference type="EMBL" id="CP002404">
    <property type="protein sequence ID" value="ADU23971.1"/>
    <property type="molecule type" value="Genomic_DNA"/>
</dbReference>
<dbReference type="InterPro" id="IPR001647">
    <property type="entry name" value="HTH_TetR"/>
</dbReference>
<dbReference type="Pfam" id="PF00440">
    <property type="entry name" value="TetR_N"/>
    <property type="match status" value="1"/>
</dbReference>
<dbReference type="Proteomes" id="UP000006919">
    <property type="component" value="Plasmid pRUMAL01"/>
</dbReference>
<dbReference type="OrthoDB" id="9780939at2"/>
<dbReference type="PRINTS" id="PR00455">
    <property type="entry name" value="HTHTETR"/>
</dbReference>
<geneLocation type="plasmid" evidence="4 5">
    <name>pRUMAL01</name>
</geneLocation>